<evidence type="ECO:0000313" key="1">
    <source>
        <dbReference type="EMBL" id="GFO11306.1"/>
    </source>
</evidence>
<evidence type="ECO:0000313" key="2">
    <source>
        <dbReference type="Proteomes" id="UP000735302"/>
    </source>
</evidence>
<accession>A0AAV4AJF2</accession>
<name>A0AAV4AJF2_9GAST</name>
<dbReference type="Proteomes" id="UP000735302">
    <property type="component" value="Unassembled WGS sequence"/>
</dbReference>
<dbReference type="EMBL" id="BLXT01004267">
    <property type="protein sequence ID" value="GFO11306.1"/>
    <property type="molecule type" value="Genomic_DNA"/>
</dbReference>
<dbReference type="AlphaFoldDB" id="A0AAV4AJF2"/>
<gene>
    <name evidence="1" type="ORF">PoB_003781100</name>
</gene>
<comment type="caution">
    <text evidence="1">The sequence shown here is derived from an EMBL/GenBank/DDBJ whole genome shotgun (WGS) entry which is preliminary data.</text>
</comment>
<organism evidence="1 2">
    <name type="scientific">Plakobranchus ocellatus</name>
    <dbReference type="NCBI Taxonomy" id="259542"/>
    <lineage>
        <taxon>Eukaryota</taxon>
        <taxon>Metazoa</taxon>
        <taxon>Spiralia</taxon>
        <taxon>Lophotrochozoa</taxon>
        <taxon>Mollusca</taxon>
        <taxon>Gastropoda</taxon>
        <taxon>Heterobranchia</taxon>
        <taxon>Euthyneura</taxon>
        <taxon>Panpulmonata</taxon>
        <taxon>Sacoglossa</taxon>
        <taxon>Placobranchoidea</taxon>
        <taxon>Plakobranchidae</taxon>
        <taxon>Plakobranchus</taxon>
    </lineage>
</organism>
<proteinExistence type="predicted"/>
<protein>
    <submittedName>
        <fullName evidence="1">Uncharacterized protein</fullName>
    </submittedName>
</protein>
<reference evidence="1 2" key="1">
    <citation type="journal article" date="2021" name="Elife">
        <title>Chloroplast acquisition without the gene transfer in kleptoplastic sea slugs, Plakobranchus ocellatus.</title>
        <authorList>
            <person name="Maeda T."/>
            <person name="Takahashi S."/>
            <person name="Yoshida T."/>
            <person name="Shimamura S."/>
            <person name="Takaki Y."/>
            <person name="Nagai Y."/>
            <person name="Toyoda A."/>
            <person name="Suzuki Y."/>
            <person name="Arimoto A."/>
            <person name="Ishii H."/>
            <person name="Satoh N."/>
            <person name="Nishiyama T."/>
            <person name="Hasebe M."/>
            <person name="Maruyama T."/>
            <person name="Minagawa J."/>
            <person name="Obokata J."/>
            <person name="Shigenobu S."/>
        </authorList>
    </citation>
    <scope>NUCLEOTIDE SEQUENCE [LARGE SCALE GENOMIC DNA]</scope>
</reference>
<sequence length="190" mass="21035">MAVTFITGPQAVLVGELRGYKASLTSRVTLKPRAQREPKKPGIKTYWTGPITQTEVTEVAPSSKDIHTNVDTNELSGGKSFNPTLLSCLCLPVFAHHSDQAVPLNLSHKSTRPRTLLTLHFQHRDLMQGNSQTFLSFFHPVHNNLISCFQALRQASAGGGTRIRDRRFLADLRVESLATVSPTPHNIQEN</sequence>
<keyword evidence="2" id="KW-1185">Reference proteome</keyword>